<dbReference type="PROSITE" id="PS51257">
    <property type="entry name" value="PROKAR_LIPOPROTEIN"/>
    <property type="match status" value="1"/>
</dbReference>
<dbReference type="Proteomes" id="UP001482231">
    <property type="component" value="Unassembled WGS sequence"/>
</dbReference>
<comment type="caution">
    <text evidence="2">The sequence shown here is derived from an EMBL/GenBank/DDBJ whole genome shotgun (WGS) entry which is preliminary data.</text>
</comment>
<name>A0ABV0EEM0_9BURK</name>
<feature type="domain" description="ABC-type transport auxiliary lipoprotein component" evidence="1">
    <location>
        <begin position="36"/>
        <end position="188"/>
    </location>
</feature>
<evidence type="ECO:0000313" key="2">
    <source>
        <dbReference type="EMBL" id="MEO1766991.1"/>
    </source>
</evidence>
<dbReference type="EMBL" id="JBAJEX010000004">
    <property type="protein sequence ID" value="MEO1766991.1"/>
    <property type="molecule type" value="Genomic_DNA"/>
</dbReference>
<dbReference type="Gene3D" id="3.40.50.10610">
    <property type="entry name" value="ABC-type transport auxiliary lipoprotein component"/>
    <property type="match status" value="1"/>
</dbReference>
<sequence>MRVSAYLVLALFALAGCLPVPRTEEVKLMTLEADFTPSATQADGPALLVALPRARAGYDSAGMAYWRAPQELAYFARHRWVDTPPRMLAPLLVQALEASGGFSAVLAAPAVARAGLRLDTEVLRLRQNFSTSPSRVELVLRAQLSNVKTAEPVATRTFAATVPCAADDPVRGAEAANQAVRLVLTELAQWAAETARR</sequence>
<dbReference type="Pfam" id="PF03886">
    <property type="entry name" value="ABC_trans_aux"/>
    <property type="match status" value="1"/>
</dbReference>
<protein>
    <submittedName>
        <fullName evidence="2">ABC-type transport auxiliary lipoprotein family protein</fullName>
    </submittedName>
</protein>
<proteinExistence type="predicted"/>
<keyword evidence="2" id="KW-0449">Lipoprotein</keyword>
<dbReference type="InterPro" id="IPR005586">
    <property type="entry name" value="ABC_trans_aux"/>
</dbReference>
<evidence type="ECO:0000313" key="3">
    <source>
        <dbReference type="Proteomes" id="UP001482231"/>
    </source>
</evidence>
<organism evidence="2 3">
    <name type="scientific">Thiobacter aerophilum</name>
    <dbReference type="NCBI Taxonomy" id="3121275"/>
    <lineage>
        <taxon>Bacteria</taxon>
        <taxon>Pseudomonadati</taxon>
        <taxon>Pseudomonadota</taxon>
        <taxon>Betaproteobacteria</taxon>
        <taxon>Burkholderiales</taxon>
        <taxon>Thiobacteraceae</taxon>
        <taxon>Thiobacter</taxon>
    </lineage>
</organism>
<gene>
    <name evidence="2" type="ORF">V6E02_07190</name>
</gene>
<dbReference type="SUPFAM" id="SSF159594">
    <property type="entry name" value="XCC0632-like"/>
    <property type="match status" value="1"/>
</dbReference>
<reference evidence="2 3" key="1">
    <citation type="submission" date="2024-02" db="EMBL/GenBank/DDBJ databases">
        <title>New thermophilic sulfur-oxidizing bacteria from a hot springs of the Uzon caldera (Kamchatka, Russia).</title>
        <authorList>
            <person name="Dukat A.M."/>
            <person name="Elcheninov A.G."/>
            <person name="Frolov E.N."/>
        </authorList>
    </citation>
    <scope>NUCLEOTIDE SEQUENCE [LARGE SCALE GENOMIC DNA]</scope>
    <source>
        <strain evidence="2 3">AK1</strain>
    </source>
</reference>
<dbReference type="RefSeq" id="WP_347308100.1">
    <property type="nucleotide sequence ID" value="NZ_JBAJEX010000004.1"/>
</dbReference>
<accession>A0ABV0EEM0</accession>
<evidence type="ECO:0000259" key="1">
    <source>
        <dbReference type="Pfam" id="PF03886"/>
    </source>
</evidence>
<keyword evidence="3" id="KW-1185">Reference proteome</keyword>